<accession>A0A0C9T8J1</accession>
<dbReference type="EMBL" id="KN819370">
    <property type="protein sequence ID" value="KIJ11975.1"/>
    <property type="molecule type" value="Genomic_DNA"/>
</dbReference>
<dbReference type="HOGENOM" id="CLU_540904_0_0_1"/>
<dbReference type="AlphaFoldDB" id="A0A0C9T8J1"/>
<dbReference type="SUPFAM" id="SSF143990">
    <property type="entry name" value="YbiA-like"/>
    <property type="match status" value="1"/>
</dbReference>
<feature type="domain" description="NADAR" evidence="2">
    <location>
        <begin position="179"/>
        <end position="320"/>
    </location>
</feature>
<organism evidence="3 4">
    <name type="scientific">Paxillus involutus ATCC 200175</name>
    <dbReference type="NCBI Taxonomy" id="664439"/>
    <lineage>
        <taxon>Eukaryota</taxon>
        <taxon>Fungi</taxon>
        <taxon>Dikarya</taxon>
        <taxon>Basidiomycota</taxon>
        <taxon>Agaricomycotina</taxon>
        <taxon>Agaricomycetes</taxon>
        <taxon>Agaricomycetidae</taxon>
        <taxon>Boletales</taxon>
        <taxon>Paxilineae</taxon>
        <taxon>Paxillaceae</taxon>
        <taxon>Paxillus</taxon>
    </lineage>
</organism>
<feature type="compositionally biased region" description="Polar residues" evidence="1">
    <location>
        <begin position="121"/>
        <end position="134"/>
    </location>
</feature>
<evidence type="ECO:0000313" key="3">
    <source>
        <dbReference type="EMBL" id="KIJ11975.1"/>
    </source>
</evidence>
<dbReference type="Proteomes" id="UP000053647">
    <property type="component" value="Unassembled WGS sequence"/>
</dbReference>
<evidence type="ECO:0000259" key="2">
    <source>
        <dbReference type="Pfam" id="PF08719"/>
    </source>
</evidence>
<dbReference type="NCBIfam" id="TIGR02464">
    <property type="entry name" value="ribofla_fusion"/>
    <property type="match status" value="1"/>
</dbReference>
<evidence type="ECO:0000256" key="1">
    <source>
        <dbReference type="SAM" id="MobiDB-lite"/>
    </source>
</evidence>
<dbReference type="Pfam" id="PF08719">
    <property type="entry name" value="NADAR"/>
    <property type="match status" value="1"/>
</dbReference>
<dbReference type="InterPro" id="IPR037238">
    <property type="entry name" value="YbiA-like_sf"/>
</dbReference>
<evidence type="ECO:0000313" key="4">
    <source>
        <dbReference type="Proteomes" id="UP000053647"/>
    </source>
</evidence>
<gene>
    <name evidence="3" type="ORF">PAXINDRAFT_157086</name>
</gene>
<reference evidence="4" key="2">
    <citation type="submission" date="2015-01" db="EMBL/GenBank/DDBJ databases">
        <title>Evolutionary Origins and Diversification of the Mycorrhizal Mutualists.</title>
        <authorList>
            <consortium name="DOE Joint Genome Institute"/>
            <consortium name="Mycorrhizal Genomics Consortium"/>
            <person name="Kohler A."/>
            <person name="Kuo A."/>
            <person name="Nagy L.G."/>
            <person name="Floudas D."/>
            <person name="Copeland A."/>
            <person name="Barry K.W."/>
            <person name="Cichocki N."/>
            <person name="Veneault-Fourrey C."/>
            <person name="LaButti K."/>
            <person name="Lindquist E.A."/>
            <person name="Lipzen A."/>
            <person name="Lundell T."/>
            <person name="Morin E."/>
            <person name="Murat C."/>
            <person name="Riley R."/>
            <person name="Ohm R."/>
            <person name="Sun H."/>
            <person name="Tunlid A."/>
            <person name="Henrissat B."/>
            <person name="Grigoriev I.V."/>
            <person name="Hibbett D.S."/>
            <person name="Martin F."/>
        </authorList>
    </citation>
    <scope>NUCLEOTIDE SEQUENCE [LARGE SCALE GENOMIC DNA]</scope>
    <source>
        <strain evidence="4">ATCC 200175</strain>
    </source>
</reference>
<feature type="region of interest" description="Disordered" evidence="1">
    <location>
        <begin position="102"/>
        <end position="152"/>
    </location>
</feature>
<dbReference type="CDD" id="cd15457">
    <property type="entry name" value="NADAR"/>
    <property type="match status" value="1"/>
</dbReference>
<sequence length="504" mass="55604">MHEEACLAAPKKAGSNTGTGKHALSAWPRPQVPAAHQGKPDRARPSNVEFGPLHIVLGPTRGVPGPGILVVKIIIRHRLHASRQRIRVFVLSDTRRIMKLFGLGGSPTTPQSASGGRKQRPVTQYSTSPSSNVYLTPPSSGATGADDADADYPPLTAPVAPIGASIAPFKASKTPPVLFYEKNAPFYEFTNFSPHDIMYKGKRYPTSEHLFQSFKFLDDHPEIAERIRKCGERPMMAFDEAHRYQNWVRTDWRQVNVEKMEAALHLKFTQHLDLKAMLLGTGDAELIEDSPRDYFWGVGADNTGRNELGKALVRLRAELRQEQDDPSHIPTARRDTNRFSVQDLTSLIPTQPTSLNLNRFSVAFTSAPGGARSGTTSHVGSPTATGLFLQNETQVPESPVLRTDMRDRGRQDVWVLSLEASIRETSLLLENLRSQGEWGCLISRRSCAACSAGVPITKTYCTTFAAEALNITRVRVSGAEWNHHKRALGMMPTINTVTTGVKER</sequence>
<reference evidence="3 4" key="1">
    <citation type="submission" date="2014-06" db="EMBL/GenBank/DDBJ databases">
        <authorList>
            <consortium name="DOE Joint Genome Institute"/>
            <person name="Kuo A."/>
            <person name="Kohler A."/>
            <person name="Nagy L.G."/>
            <person name="Floudas D."/>
            <person name="Copeland A."/>
            <person name="Barry K.W."/>
            <person name="Cichocki N."/>
            <person name="Veneault-Fourrey C."/>
            <person name="LaButti K."/>
            <person name="Lindquist E.A."/>
            <person name="Lipzen A."/>
            <person name="Lundell T."/>
            <person name="Morin E."/>
            <person name="Murat C."/>
            <person name="Sun H."/>
            <person name="Tunlid A."/>
            <person name="Henrissat B."/>
            <person name="Grigoriev I.V."/>
            <person name="Hibbett D.S."/>
            <person name="Martin F."/>
            <person name="Nordberg H.P."/>
            <person name="Cantor M.N."/>
            <person name="Hua S.X."/>
        </authorList>
    </citation>
    <scope>NUCLEOTIDE SEQUENCE [LARGE SCALE GENOMIC DNA]</scope>
    <source>
        <strain evidence="3 4">ATCC 200175</strain>
    </source>
</reference>
<dbReference type="Gene3D" id="1.10.357.40">
    <property type="entry name" value="YbiA-like"/>
    <property type="match status" value="1"/>
</dbReference>
<dbReference type="OrthoDB" id="206452at2759"/>
<dbReference type="InterPro" id="IPR012816">
    <property type="entry name" value="NADAR"/>
</dbReference>
<name>A0A0C9T8J1_PAXIN</name>
<proteinExistence type="predicted"/>
<feature type="region of interest" description="Disordered" evidence="1">
    <location>
        <begin position="1"/>
        <end position="46"/>
    </location>
</feature>
<keyword evidence="4" id="KW-1185">Reference proteome</keyword>
<protein>
    <recommendedName>
        <fullName evidence="2">NADAR domain-containing protein</fullName>
    </recommendedName>
</protein>
<feature type="compositionally biased region" description="Low complexity" evidence="1">
    <location>
        <begin position="138"/>
        <end position="152"/>
    </location>
</feature>